<evidence type="ECO:0000256" key="4">
    <source>
        <dbReference type="ARBA" id="ARBA00023125"/>
    </source>
</evidence>
<evidence type="ECO:0000259" key="7">
    <source>
        <dbReference type="Pfam" id="PF00172"/>
    </source>
</evidence>
<comment type="caution">
    <text evidence="8">The sequence shown here is derived from an EMBL/GenBank/DDBJ whole genome shotgun (WGS) entry which is preliminary data.</text>
</comment>
<dbReference type="AlphaFoldDB" id="A0A9W9FQD2"/>
<keyword evidence="5" id="KW-0804">Transcription</keyword>
<proteinExistence type="predicted"/>
<evidence type="ECO:0000256" key="3">
    <source>
        <dbReference type="ARBA" id="ARBA00023015"/>
    </source>
</evidence>
<dbReference type="Pfam" id="PF11951">
    <property type="entry name" value="Fungal_trans_2"/>
    <property type="match status" value="1"/>
</dbReference>
<name>A0A9W9FQD2_9EURO</name>
<evidence type="ECO:0000256" key="6">
    <source>
        <dbReference type="ARBA" id="ARBA00023242"/>
    </source>
</evidence>
<dbReference type="GO" id="GO:0008270">
    <property type="term" value="F:zinc ion binding"/>
    <property type="evidence" value="ECO:0007669"/>
    <property type="project" value="InterPro"/>
</dbReference>
<dbReference type="InterPro" id="IPR021858">
    <property type="entry name" value="Fun_TF"/>
</dbReference>
<reference evidence="8" key="2">
    <citation type="journal article" date="2023" name="IMA Fungus">
        <title>Comparative genomic study of the Penicillium genus elucidates a diverse pangenome and 15 lateral gene transfer events.</title>
        <authorList>
            <person name="Petersen C."/>
            <person name="Sorensen T."/>
            <person name="Nielsen M.R."/>
            <person name="Sondergaard T.E."/>
            <person name="Sorensen J.L."/>
            <person name="Fitzpatrick D.A."/>
            <person name="Frisvad J.C."/>
            <person name="Nielsen K.L."/>
        </authorList>
    </citation>
    <scope>NUCLEOTIDE SEQUENCE</scope>
    <source>
        <strain evidence="8">IBT 34128</strain>
    </source>
</reference>
<dbReference type="SUPFAM" id="SSF57701">
    <property type="entry name" value="Zn2/Cys6 DNA-binding domain"/>
    <property type="match status" value="1"/>
</dbReference>
<gene>
    <name evidence="8" type="ORF">NUU61_001774</name>
</gene>
<feature type="domain" description="Zn(2)-C6 fungal-type" evidence="7">
    <location>
        <begin position="4"/>
        <end position="35"/>
    </location>
</feature>
<dbReference type="CDD" id="cd00067">
    <property type="entry name" value="GAL4"/>
    <property type="match status" value="1"/>
</dbReference>
<evidence type="ECO:0000256" key="1">
    <source>
        <dbReference type="ARBA" id="ARBA00022723"/>
    </source>
</evidence>
<evidence type="ECO:0000256" key="5">
    <source>
        <dbReference type="ARBA" id="ARBA00023163"/>
    </source>
</evidence>
<sequence length="512" mass="58381">MSFRIRHKKCDEGRPSCGECIRARKVCQGYIHPPDRRTRAGRMGQRTVVIWGPKEATSDGRSSARSSRPLTLLVEGTQVDLSPTERWYFNLFRQSTSTQCAGYSEDPFWQRLVHQVAAAQPAVRHATVAMSALHWRFVQGKGVQNDTFALRQCNKAISELRNQILARDQSSPLHTEAVLVTCIVLVALALLQGDAHAVDCHLRAGYALLNEWLKTSPKSAAVPLLVQTFAQLHLHWASFTNLKGYMGDNYETLPRMLTDSFTRFAGPVDDRRKGSMSLALRGWMLILKNSHVLAFDTISQLDDETRFPTVDNLRRWKNELRGFTMLHGPSMSQRDSSGLLLLNFWAEFIPIMITVASKALPLHRQQMEYDKFLPNFRRVLQLGELFMKSFTSSPAPVFSIKTGIISTFFMCGIKCRDPAVRQNVLRVLRTYERREGIWKSSQAARILQRVFEIESQGVRPGDVIPASARINMMKLDLLPDESKIHLQYHRFRDSELPKDASDGTWDEEWLSF</sequence>
<dbReference type="EMBL" id="JAPMSZ010000004">
    <property type="protein sequence ID" value="KAJ5104427.1"/>
    <property type="molecule type" value="Genomic_DNA"/>
</dbReference>
<evidence type="ECO:0000256" key="2">
    <source>
        <dbReference type="ARBA" id="ARBA00022833"/>
    </source>
</evidence>
<organism evidence="8 9">
    <name type="scientific">Penicillium alfredii</name>
    <dbReference type="NCBI Taxonomy" id="1506179"/>
    <lineage>
        <taxon>Eukaryota</taxon>
        <taxon>Fungi</taxon>
        <taxon>Dikarya</taxon>
        <taxon>Ascomycota</taxon>
        <taxon>Pezizomycotina</taxon>
        <taxon>Eurotiomycetes</taxon>
        <taxon>Eurotiomycetidae</taxon>
        <taxon>Eurotiales</taxon>
        <taxon>Aspergillaceae</taxon>
        <taxon>Penicillium</taxon>
    </lineage>
</organism>
<dbReference type="OrthoDB" id="2593732at2759"/>
<dbReference type="RefSeq" id="XP_056513423.1">
    <property type="nucleotide sequence ID" value="XM_056652356.1"/>
</dbReference>
<keyword evidence="3" id="KW-0805">Transcription regulation</keyword>
<keyword evidence="9" id="KW-1185">Reference proteome</keyword>
<reference evidence="8" key="1">
    <citation type="submission" date="2022-11" db="EMBL/GenBank/DDBJ databases">
        <authorList>
            <person name="Petersen C."/>
        </authorList>
    </citation>
    <scope>NUCLEOTIDE SEQUENCE</scope>
    <source>
        <strain evidence="8">IBT 34128</strain>
    </source>
</reference>
<dbReference type="GO" id="GO:0003677">
    <property type="term" value="F:DNA binding"/>
    <property type="evidence" value="ECO:0007669"/>
    <property type="project" value="UniProtKB-KW"/>
</dbReference>
<dbReference type="GO" id="GO:0000981">
    <property type="term" value="F:DNA-binding transcription factor activity, RNA polymerase II-specific"/>
    <property type="evidence" value="ECO:0007669"/>
    <property type="project" value="InterPro"/>
</dbReference>
<dbReference type="InterPro" id="IPR036864">
    <property type="entry name" value="Zn2-C6_fun-type_DNA-bd_sf"/>
</dbReference>
<dbReference type="Proteomes" id="UP001141434">
    <property type="component" value="Unassembled WGS sequence"/>
</dbReference>
<dbReference type="Pfam" id="PF00172">
    <property type="entry name" value="Zn_clus"/>
    <property type="match status" value="1"/>
</dbReference>
<protein>
    <recommendedName>
        <fullName evidence="7">Zn(2)-C6 fungal-type domain-containing protein</fullName>
    </recommendedName>
</protein>
<dbReference type="PANTHER" id="PTHR36206">
    <property type="entry name" value="ASPERCRYPTIN BIOSYNTHESIS CLUSTER-SPECIFIC TRANSCRIPTION REGULATOR ATNN-RELATED"/>
    <property type="match status" value="1"/>
</dbReference>
<accession>A0A9W9FQD2</accession>
<evidence type="ECO:0000313" key="9">
    <source>
        <dbReference type="Proteomes" id="UP001141434"/>
    </source>
</evidence>
<keyword evidence="4" id="KW-0238">DNA-binding</keyword>
<dbReference type="InterPro" id="IPR052360">
    <property type="entry name" value="Transcr_Regulatory_Proteins"/>
</dbReference>
<dbReference type="PANTHER" id="PTHR36206:SF12">
    <property type="entry name" value="ASPERCRYPTIN BIOSYNTHESIS CLUSTER-SPECIFIC TRANSCRIPTION REGULATOR ATNN-RELATED"/>
    <property type="match status" value="1"/>
</dbReference>
<keyword evidence="6" id="KW-0539">Nucleus</keyword>
<dbReference type="GeneID" id="81391524"/>
<keyword evidence="1" id="KW-0479">Metal-binding</keyword>
<evidence type="ECO:0000313" key="8">
    <source>
        <dbReference type="EMBL" id="KAJ5104427.1"/>
    </source>
</evidence>
<keyword evidence="2" id="KW-0862">Zinc</keyword>
<dbReference type="InterPro" id="IPR001138">
    <property type="entry name" value="Zn2Cys6_DnaBD"/>
</dbReference>